<feature type="transmembrane region" description="Helical" evidence="7">
    <location>
        <begin position="7"/>
        <end position="29"/>
    </location>
</feature>
<dbReference type="GO" id="GO:0005886">
    <property type="term" value="C:plasma membrane"/>
    <property type="evidence" value="ECO:0007669"/>
    <property type="project" value="UniProtKB-SubCell"/>
</dbReference>
<evidence type="ECO:0000313" key="10">
    <source>
        <dbReference type="Proteomes" id="UP000250369"/>
    </source>
</evidence>
<organism evidence="9 10">
    <name type="scientific">Paenibacillus contaminans</name>
    <dbReference type="NCBI Taxonomy" id="450362"/>
    <lineage>
        <taxon>Bacteria</taxon>
        <taxon>Bacillati</taxon>
        <taxon>Bacillota</taxon>
        <taxon>Bacilli</taxon>
        <taxon>Bacillales</taxon>
        <taxon>Paenibacillaceae</taxon>
        <taxon>Paenibacillus</taxon>
    </lineage>
</organism>
<dbReference type="Gene3D" id="1.10.3720.10">
    <property type="entry name" value="MetI-like"/>
    <property type="match status" value="1"/>
</dbReference>
<dbReference type="OrthoDB" id="157184at2"/>
<evidence type="ECO:0000256" key="1">
    <source>
        <dbReference type="ARBA" id="ARBA00004651"/>
    </source>
</evidence>
<keyword evidence="5 7" id="KW-1133">Transmembrane helix</keyword>
<dbReference type="PANTHER" id="PTHR43744">
    <property type="entry name" value="ABC TRANSPORTER PERMEASE PROTEIN MG189-RELATED-RELATED"/>
    <property type="match status" value="1"/>
</dbReference>
<feature type="transmembrane region" description="Helical" evidence="7">
    <location>
        <begin position="68"/>
        <end position="95"/>
    </location>
</feature>
<evidence type="ECO:0000256" key="2">
    <source>
        <dbReference type="ARBA" id="ARBA00022448"/>
    </source>
</evidence>
<dbReference type="AlphaFoldDB" id="A0A329LW75"/>
<evidence type="ECO:0000313" key="9">
    <source>
        <dbReference type="EMBL" id="RAV12181.1"/>
    </source>
</evidence>
<dbReference type="Proteomes" id="UP000250369">
    <property type="component" value="Unassembled WGS sequence"/>
</dbReference>
<feature type="transmembrane region" description="Helical" evidence="7">
    <location>
        <begin position="107"/>
        <end position="126"/>
    </location>
</feature>
<protein>
    <submittedName>
        <fullName evidence="9">Carbohydrate ABC transporter permease</fullName>
    </submittedName>
</protein>
<dbReference type="EMBL" id="QMFB01000034">
    <property type="protein sequence ID" value="RAV12181.1"/>
    <property type="molecule type" value="Genomic_DNA"/>
</dbReference>
<sequence length="296" mass="33189">MATKKDFLFQFANTLVFLLFALACIYPFYYIFIVSLSSAEAVSRGDVILYPVGFHLDNFKQVFRLEGVWTAFGISAARTVIGTFITLFFSTMLAYICTKQEMLGRKWIYRATVFTMFLQAGLIPWFVTMKLLGLQNTFWLYVLPGMIAPFAVVLIKTYIESIPASLEESAVVDGAGYFTILIKIVVPVSVPIIAAVAVFNAVGQWNSWQDNFFLVNDPKLQTLQLVLKNFLDQAEMLANMLRSGNSSLSTVSEMKRLDPFAVKTTITVVTVLPILCVYPFLQKYFVKGIMLGAVKG</sequence>
<reference evidence="9 10" key="1">
    <citation type="journal article" date="2009" name="Int. J. Syst. Evol. Microbiol.">
        <title>Paenibacillus contaminans sp. nov., isolated from a contaminated laboratory plate.</title>
        <authorList>
            <person name="Chou J.H."/>
            <person name="Lee J.H."/>
            <person name="Lin M.C."/>
            <person name="Chang P.S."/>
            <person name="Arun A.B."/>
            <person name="Young C.C."/>
            <person name="Chen W.M."/>
        </authorList>
    </citation>
    <scope>NUCLEOTIDE SEQUENCE [LARGE SCALE GENOMIC DNA]</scope>
    <source>
        <strain evidence="9 10">CKOBP-6</strain>
    </source>
</reference>
<feature type="transmembrane region" description="Helical" evidence="7">
    <location>
        <begin position="260"/>
        <end position="281"/>
    </location>
</feature>
<dbReference type="Pfam" id="PF00528">
    <property type="entry name" value="BPD_transp_1"/>
    <property type="match status" value="1"/>
</dbReference>
<comment type="subcellular location">
    <subcellularLocation>
        <location evidence="1 7">Cell membrane</location>
        <topology evidence="1 7">Multi-pass membrane protein</topology>
    </subcellularLocation>
</comment>
<dbReference type="PROSITE" id="PS50928">
    <property type="entry name" value="ABC_TM1"/>
    <property type="match status" value="1"/>
</dbReference>
<dbReference type="CDD" id="cd06261">
    <property type="entry name" value="TM_PBP2"/>
    <property type="match status" value="1"/>
</dbReference>
<feature type="domain" description="ABC transmembrane type-1" evidence="8">
    <location>
        <begin position="72"/>
        <end position="281"/>
    </location>
</feature>
<keyword evidence="4 7" id="KW-0812">Transmembrane</keyword>
<keyword evidence="3" id="KW-1003">Cell membrane</keyword>
<proteinExistence type="inferred from homology"/>
<gene>
    <name evidence="9" type="ORF">DQG23_35255</name>
</gene>
<dbReference type="InterPro" id="IPR000515">
    <property type="entry name" value="MetI-like"/>
</dbReference>
<evidence type="ECO:0000256" key="4">
    <source>
        <dbReference type="ARBA" id="ARBA00022692"/>
    </source>
</evidence>
<dbReference type="PROSITE" id="PS51257">
    <property type="entry name" value="PROKAR_LIPOPROTEIN"/>
    <property type="match status" value="1"/>
</dbReference>
<dbReference type="RefSeq" id="WP_113035730.1">
    <property type="nucleotide sequence ID" value="NZ_QMFB01000034.1"/>
</dbReference>
<name>A0A329LW75_9BACL</name>
<dbReference type="GO" id="GO:0055085">
    <property type="term" value="P:transmembrane transport"/>
    <property type="evidence" value="ECO:0007669"/>
    <property type="project" value="InterPro"/>
</dbReference>
<evidence type="ECO:0000256" key="3">
    <source>
        <dbReference type="ARBA" id="ARBA00022475"/>
    </source>
</evidence>
<keyword evidence="10" id="KW-1185">Reference proteome</keyword>
<evidence type="ECO:0000259" key="8">
    <source>
        <dbReference type="PROSITE" id="PS50928"/>
    </source>
</evidence>
<feature type="transmembrane region" description="Helical" evidence="7">
    <location>
        <begin position="180"/>
        <end position="202"/>
    </location>
</feature>
<keyword evidence="2 7" id="KW-0813">Transport</keyword>
<dbReference type="InterPro" id="IPR035906">
    <property type="entry name" value="MetI-like_sf"/>
</dbReference>
<feature type="transmembrane region" description="Helical" evidence="7">
    <location>
        <begin position="138"/>
        <end position="159"/>
    </location>
</feature>
<keyword evidence="6 7" id="KW-0472">Membrane</keyword>
<comment type="caution">
    <text evidence="9">The sequence shown here is derived from an EMBL/GenBank/DDBJ whole genome shotgun (WGS) entry which is preliminary data.</text>
</comment>
<comment type="similarity">
    <text evidence="7">Belongs to the binding-protein-dependent transport system permease family.</text>
</comment>
<accession>A0A329LW75</accession>
<dbReference type="PANTHER" id="PTHR43744:SF9">
    <property type="entry name" value="POLYGALACTURONAN_RHAMNOGALACTURONAN TRANSPORT SYSTEM PERMEASE PROTEIN YTCP"/>
    <property type="match status" value="1"/>
</dbReference>
<evidence type="ECO:0000256" key="6">
    <source>
        <dbReference type="ARBA" id="ARBA00023136"/>
    </source>
</evidence>
<dbReference type="SUPFAM" id="SSF161098">
    <property type="entry name" value="MetI-like"/>
    <property type="match status" value="1"/>
</dbReference>
<evidence type="ECO:0000256" key="5">
    <source>
        <dbReference type="ARBA" id="ARBA00022989"/>
    </source>
</evidence>
<evidence type="ECO:0000256" key="7">
    <source>
        <dbReference type="RuleBase" id="RU363032"/>
    </source>
</evidence>